<protein>
    <submittedName>
        <fullName evidence="2">Acyl-coenzyme A synthetase/AMP-(Fatty) acid ligase</fullName>
    </submittedName>
</protein>
<dbReference type="GO" id="GO:0016874">
    <property type="term" value="F:ligase activity"/>
    <property type="evidence" value="ECO:0007669"/>
    <property type="project" value="UniProtKB-KW"/>
</dbReference>
<dbReference type="InterPro" id="IPR020845">
    <property type="entry name" value="AMP-binding_CS"/>
</dbReference>
<name>A0A4R3YSQ5_9GAMM</name>
<proteinExistence type="predicted"/>
<evidence type="ECO:0000313" key="3">
    <source>
        <dbReference type="Proteomes" id="UP000295719"/>
    </source>
</evidence>
<gene>
    <name evidence="2" type="ORF">EDC52_10538</name>
</gene>
<dbReference type="Proteomes" id="UP000295719">
    <property type="component" value="Unassembled WGS sequence"/>
</dbReference>
<dbReference type="InterPro" id="IPR045851">
    <property type="entry name" value="AMP-bd_C_sf"/>
</dbReference>
<keyword evidence="2" id="KW-0436">Ligase</keyword>
<accession>A0A4R3YSQ5</accession>
<organism evidence="2 3">
    <name type="scientific">Biostraticola tofi</name>
    <dbReference type="NCBI Taxonomy" id="466109"/>
    <lineage>
        <taxon>Bacteria</taxon>
        <taxon>Pseudomonadati</taxon>
        <taxon>Pseudomonadota</taxon>
        <taxon>Gammaproteobacteria</taxon>
        <taxon>Enterobacterales</taxon>
        <taxon>Bruguierivoracaceae</taxon>
        <taxon>Biostraticola</taxon>
    </lineage>
</organism>
<reference evidence="2 3" key="1">
    <citation type="submission" date="2019-03" db="EMBL/GenBank/DDBJ databases">
        <title>Genomic Encyclopedia of Type Strains, Phase IV (KMG-IV): sequencing the most valuable type-strain genomes for metagenomic binning, comparative biology and taxonomic classification.</title>
        <authorList>
            <person name="Goeker M."/>
        </authorList>
    </citation>
    <scope>NUCLEOTIDE SEQUENCE [LARGE SCALE GENOMIC DNA]</scope>
    <source>
        <strain evidence="2 3">DSM 19580</strain>
    </source>
</reference>
<dbReference type="PROSITE" id="PS00455">
    <property type="entry name" value="AMP_BINDING"/>
    <property type="match status" value="1"/>
</dbReference>
<evidence type="ECO:0000259" key="1">
    <source>
        <dbReference type="Pfam" id="PF00501"/>
    </source>
</evidence>
<dbReference type="Gene3D" id="3.30.300.30">
    <property type="match status" value="1"/>
</dbReference>
<dbReference type="PANTHER" id="PTHR43767">
    <property type="entry name" value="LONG-CHAIN-FATTY-ACID--COA LIGASE"/>
    <property type="match status" value="1"/>
</dbReference>
<evidence type="ECO:0000313" key="2">
    <source>
        <dbReference type="EMBL" id="TCV95436.1"/>
    </source>
</evidence>
<dbReference type="InterPro" id="IPR050237">
    <property type="entry name" value="ATP-dep_AMP-bd_enzyme"/>
</dbReference>
<keyword evidence="3" id="KW-1185">Reference proteome</keyword>
<sequence length="463" mass="51619">MNAIKTLPLAGWLSHDRPDSLPVAWQDGVTLTLGDMRRDVSRCRHRLYQQSAERYALCFDNSYRFAVALLAVLYNGKLPVIPGHCRENLLREQACFFDAVISDMALDPGCPVVGPSADDSRHPLPLQALAGDTSLMMFTSGSTGQPKPVIKTLKAMDTEAGWIADIIGMQYLRHPSYRIVSSVSHQHLYGLTFRLYLPLSLGIPFVTDQIHFPEELSRQGSDAVNLIISSPAFLRRLDYTLPAPGCAAVFSAGGPLCPDVAQRAGQWLGQEVTEIYGSSETGVIGWRRRRRQEQYWHLFHGVRLKTDAPACPQMADTARIIATSALINDPMGYLLDDHIKLNADGNRFELSGRRDLTVKIEEKRISLNAIEKRLCMLPEITAAAVLPLERNGRQRLAAVIVLTTEGTTALATIPRPERVRQWRKALTGWIDPVAIPRYWRTVSQLPLTSQGKTDRRALMELFG</sequence>
<dbReference type="EMBL" id="SMCR01000005">
    <property type="protein sequence ID" value="TCV95436.1"/>
    <property type="molecule type" value="Genomic_DNA"/>
</dbReference>
<dbReference type="Gene3D" id="3.40.50.12780">
    <property type="entry name" value="N-terminal domain of ligase-like"/>
    <property type="match status" value="1"/>
</dbReference>
<dbReference type="PANTHER" id="PTHR43767:SF10">
    <property type="entry name" value="SURFACTIN SYNTHASE SUBUNIT 1"/>
    <property type="match status" value="1"/>
</dbReference>
<dbReference type="AlphaFoldDB" id="A0A4R3YSQ5"/>
<dbReference type="SUPFAM" id="SSF56801">
    <property type="entry name" value="Acetyl-CoA synthetase-like"/>
    <property type="match status" value="1"/>
</dbReference>
<comment type="caution">
    <text evidence="2">The sequence shown here is derived from an EMBL/GenBank/DDBJ whole genome shotgun (WGS) entry which is preliminary data.</text>
</comment>
<dbReference type="InterPro" id="IPR000873">
    <property type="entry name" value="AMP-dep_synth/lig_dom"/>
</dbReference>
<dbReference type="Pfam" id="PF00501">
    <property type="entry name" value="AMP-binding"/>
    <property type="match status" value="1"/>
</dbReference>
<dbReference type="InterPro" id="IPR042099">
    <property type="entry name" value="ANL_N_sf"/>
</dbReference>
<feature type="domain" description="AMP-dependent synthetase/ligase" evidence="1">
    <location>
        <begin position="127"/>
        <end position="287"/>
    </location>
</feature>
<dbReference type="RefSeq" id="WP_165911706.1">
    <property type="nucleotide sequence ID" value="NZ_SMCR01000005.1"/>
</dbReference>